<reference evidence="3" key="1">
    <citation type="journal article" date="2014" name="Science">
        <title>Ancient hybridizations among the ancestral genomes of bread wheat.</title>
        <authorList>
            <consortium name="International Wheat Genome Sequencing Consortium,"/>
            <person name="Marcussen T."/>
            <person name="Sandve S.R."/>
            <person name="Heier L."/>
            <person name="Spannagl M."/>
            <person name="Pfeifer M."/>
            <person name="Jakobsen K.S."/>
            <person name="Wulff B.B."/>
            <person name="Steuernagel B."/>
            <person name="Mayer K.F."/>
            <person name="Olsen O.A."/>
        </authorList>
    </citation>
    <scope>NUCLEOTIDE SEQUENCE [LARGE SCALE GENOMIC DNA]</scope>
    <source>
        <strain evidence="3">cv. AL8/78</strain>
    </source>
</reference>
<dbReference type="EnsemblPlants" id="AET1Gv20721700.8">
    <property type="protein sequence ID" value="AET1Gv20721700.8"/>
    <property type="gene ID" value="AET1Gv20721700"/>
</dbReference>
<dbReference type="EnsemblPlants" id="AET1Gv20721700.11">
    <property type="protein sequence ID" value="AET1Gv20721700.11"/>
    <property type="gene ID" value="AET1Gv20721700"/>
</dbReference>
<dbReference type="Gramene" id="AET1Gv20721700.22">
    <property type="protein sequence ID" value="AET1Gv20721700.22"/>
    <property type="gene ID" value="AET1Gv20721700"/>
</dbReference>
<reference evidence="2" key="5">
    <citation type="journal article" date="2021" name="G3 (Bethesda)">
        <title>Aegilops tauschii genome assembly Aet v5.0 features greater sequence contiguity and improved annotation.</title>
        <authorList>
            <person name="Wang L."/>
            <person name="Zhu T."/>
            <person name="Rodriguez J.C."/>
            <person name="Deal K.R."/>
            <person name="Dubcovsky J."/>
            <person name="McGuire P.E."/>
            <person name="Lux T."/>
            <person name="Spannagl M."/>
            <person name="Mayer K.F.X."/>
            <person name="Baldrich P."/>
            <person name="Meyers B.C."/>
            <person name="Huo N."/>
            <person name="Gu Y.Q."/>
            <person name="Zhou H."/>
            <person name="Devos K.M."/>
            <person name="Bennetzen J.L."/>
            <person name="Unver T."/>
            <person name="Budak H."/>
            <person name="Gulick P.J."/>
            <person name="Galiba G."/>
            <person name="Kalapos B."/>
            <person name="Nelson D.R."/>
            <person name="Li P."/>
            <person name="You F.M."/>
            <person name="Luo M.C."/>
            <person name="Dvorak J."/>
        </authorList>
    </citation>
    <scope>NUCLEOTIDE SEQUENCE [LARGE SCALE GENOMIC DNA]</scope>
    <source>
        <strain evidence="2">cv. AL8/78</strain>
    </source>
</reference>
<dbReference type="AlphaFoldDB" id="A0A452ZD47"/>
<name>A0A452ZD47_AEGTS</name>
<dbReference type="EnsemblPlants" id="AET1Gv20721700.22">
    <property type="protein sequence ID" value="AET1Gv20721700.22"/>
    <property type="gene ID" value="AET1Gv20721700"/>
</dbReference>
<sequence length="57" mass="6696">MASSHHILVKLYLFWVQQDDDQENPDEKHHADSDVEIDDAKPLEESERRSNTQECES</sequence>
<dbReference type="Gramene" id="AET1Gv20721700.14">
    <property type="protein sequence ID" value="AET1Gv20721700.14"/>
    <property type="gene ID" value="AET1Gv20721700"/>
</dbReference>
<reference evidence="2" key="4">
    <citation type="submission" date="2019-03" db="UniProtKB">
        <authorList>
            <consortium name="EnsemblPlants"/>
        </authorList>
    </citation>
    <scope>IDENTIFICATION</scope>
</reference>
<reference evidence="2" key="3">
    <citation type="journal article" date="2017" name="Nature">
        <title>Genome sequence of the progenitor of the wheat D genome Aegilops tauschii.</title>
        <authorList>
            <person name="Luo M.C."/>
            <person name="Gu Y.Q."/>
            <person name="Puiu D."/>
            <person name="Wang H."/>
            <person name="Twardziok S.O."/>
            <person name="Deal K.R."/>
            <person name="Huo N."/>
            <person name="Zhu T."/>
            <person name="Wang L."/>
            <person name="Wang Y."/>
            <person name="McGuire P.E."/>
            <person name="Liu S."/>
            <person name="Long H."/>
            <person name="Ramasamy R.K."/>
            <person name="Rodriguez J.C."/>
            <person name="Van S.L."/>
            <person name="Yuan L."/>
            <person name="Wang Z."/>
            <person name="Xia Z."/>
            <person name="Xiao L."/>
            <person name="Anderson O.D."/>
            <person name="Ouyang S."/>
            <person name="Liang Y."/>
            <person name="Zimin A.V."/>
            <person name="Pertea G."/>
            <person name="Qi P."/>
            <person name="Bennetzen J.L."/>
            <person name="Dai X."/>
            <person name="Dawson M.W."/>
            <person name="Muller H.G."/>
            <person name="Kugler K."/>
            <person name="Rivarola-Duarte L."/>
            <person name="Spannagl M."/>
            <person name="Mayer K.F.X."/>
            <person name="Lu F.H."/>
            <person name="Bevan M.W."/>
            <person name="Leroy P."/>
            <person name="Li P."/>
            <person name="You F.M."/>
            <person name="Sun Q."/>
            <person name="Liu Z."/>
            <person name="Lyons E."/>
            <person name="Wicker T."/>
            <person name="Salzberg S.L."/>
            <person name="Devos K.M."/>
            <person name="Dvorak J."/>
        </authorList>
    </citation>
    <scope>NUCLEOTIDE SEQUENCE [LARGE SCALE GENOMIC DNA]</scope>
    <source>
        <strain evidence="2">cv. AL8/78</strain>
    </source>
</reference>
<proteinExistence type="predicted"/>
<evidence type="ECO:0000313" key="2">
    <source>
        <dbReference type="EnsemblPlants" id="AET1Gv20721700.11"/>
    </source>
</evidence>
<evidence type="ECO:0000313" key="3">
    <source>
        <dbReference type="Proteomes" id="UP000015105"/>
    </source>
</evidence>
<reference evidence="3" key="2">
    <citation type="journal article" date="2017" name="Nat. Plants">
        <title>The Aegilops tauschii genome reveals multiple impacts of transposons.</title>
        <authorList>
            <person name="Zhao G."/>
            <person name="Zou C."/>
            <person name="Li K."/>
            <person name="Wang K."/>
            <person name="Li T."/>
            <person name="Gao L."/>
            <person name="Zhang X."/>
            <person name="Wang H."/>
            <person name="Yang Z."/>
            <person name="Liu X."/>
            <person name="Jiang W."/>
            <person name="Mao L."/>
            <person name="Kong X."/>
            <person name="Jiao Y."/>
            <person name="Jia J."/>
        </authorList>
    </citation>
    <scope>NUCLEOTIDE SEQUENCE [LARGE SCALE GENOMIC DNA]</scope>
    <source>
        <strain evidence="3">cv. AL8/78</strain>
    </source>
</reference>
<feature type="region of interest" description="Disordered" evidence="1">
    <location>
        <begin position="21"/>
        <end position="57"/>
    </location>
</feature>
<dbReference type="Gramene" id="AET1Gv20721700.11">
    <property type="protein sequence ID" value="AET1Gv20721700.11"/>
    <property type="gene ID" value="AET1Gv20721700"/>
</dbReference>
<protein>
    <submittedName>
        <fullName evidence="2">Uncharacterized protein</fullName>
    </submittedName>
</protein>
<organism evidence="2 3">
    <name type="scientific">Aegilops tauschii subsp. strangulata</name>
    <name type="common">Goatgrass</name>
    <dbReference type="NCBI Taxonomy" id="200361"/>
    <lineage>
        <taxon>Eukaryota</taxon>
        <taxon>Viridiplantae</taxon>
        <taxon>Streptophyta</taxon>
        <taxon>Embryophyta</taxon>
        <taxon>Tracheophyta</taxon>
        <taxon>Spermatophyta</taxon>
        <taxon>Magnoliopsida</taxon>
        <taxon>Liliopsida</taxon>
        <taxon>Poales</taxon>
        <taxon>Poaceae</taxon>
        <taxon>BOP clade</taxon>
        <taxon>Pooideae</taxon>
        <taxon>Triticodae</taxon>
        <taxon>Triticeae</taxon>
        <taxon>Triticinae</taxon>
        <taxon>Aegilops</taxon>
    </lineage>
</organism>
<keyword evidence="3" id="KW-1185">Reference proteome</keyword>
<dbReference type="Proteomes" id="UP000015105">
    <property type="component" value="Chromosome 1D"/>
</dbReference>
<dbReference type="Gramene" id="AET1Gv20721700.8">
    <property type="protein sequence ID" value="AET1Gv20721700.8"/>
    <property type="gene ID" value="AET1Gv20721700"/>
</dbReference>
<dbReference type="Gramene" id="AET1Gv20721700.7">
    <property type="protein sequence ID" value="AET1Gv20721700.7"/>
    <property type="gene ID" value="AET1Gv20721700"/>
</dbReference>
<feature type="compositionally biased region" description="Basic and acidic residues" evidence="1">
    <location>
        <begin position="25"/>
        <end position="51"/>
    </location>
</feature>
<dbReference type="Gramene" id="AET1Gv20721700.4">
    <property type="protein sequence ID" value="AET1Gv20721700.4"/>
    <property type="gene ID" value="AET1Gv20721700"/>
</dbReference>
<accession>A0A452ZD47</accession>
<dbReference type="EnsemblPlants" id="AET1Gv20721700.14">
    <property type="protein sequence ID" value="AET1Gv20721700.14"/>
    <property type="gene ID" value="AET1Gv20721700"/>
</dbReference>
<dbReference type="EnsemblPlants" id="AET1Gv20721700.7">
    <property type="protein sequence ID" value="AET1Gv20721700.7"/>
    <property type="gene ID" value="AET1Gv20721700"/>
</dbReference>
<dbReference type="EnsemblPlants" id="AET1Gv20721700.5">
    <property type="protein sequence ID" value="AET1Gv20721700.5"/>
    <property type="gene ID" value="AET1Gv20721700"/>
</dbReference>
<evidence type="ECO:0000256" key="1">
    <source>
        <dbReference type="SAM" id="MobiDB-lite"/>
    </source>
</evidence>
<dbReference type="EnsemblPlants" id="AET1Gv20721700.4">
    <property type="protein sequence ID" value="AET1Gv20721700.4"/>
    <property type="gene ID" value="AET1Gv20721700"/>
</dbReference>
<dbReference type="Gramene" id="AET1Gv20721700.5">
    <property type="protein sequence ID" value="AET1Gv20721700.5"/>
    <property type="gene ID" value="AET1Gv20721700"/>
</dbReference>